<dbReference type="PANTHER" id="PTHR31973">
    <property type="entry name" value="POLYPROTEIN, PUTATIVE-RELATED"/>
    <property type="match status" value="1"/>
</dbReference>
<feature type="region of interest" description="Disordered" evidence="1">
    <location>
        <begin position="1"/>
        <end position="41"/>
    </location>
</feature>
<feature type="region of interest" description="Disordered" evidence="1">
    <location>
        <begin position="261"/>
        <end position="288"/>
    </location>
</feature>
<proteinExistence type="predicted"/>
<evidence type="ECO:0000313" key="2">
    <source>
        <dbReference type="EMBL" id="KAJ9552869.1"/>
    </source>
</evidence>
<dbReference type="AlphaFoldDB" id="A0AA38T1X5"/>
<gene>
    <name evidence="2" type="ORF">OSB04_016914</name>
</gene>
<dbReference type="PANTHER" id="PTHR31973:SF187">
    <property type="entry name" value="MUTATOR TRANSPOSASE MUDRA PROTEIN"/>
    <property type="match status" value="1"/>
</dbReference>
<sequence length="314" mass="36672">MSTSNEYEEGDFTSDDDDLGGPIDQNEDWFNDEFSDPDQNDVASLDHLLDEDDEIREARLNMMNLNSKQKNGNVEDFKDGNENVPIGIDDSLEMVEDEHTHTYQHDDFLIKTCESYDRDAFIEEEEVDSENEKSRSENGCPWRLWASWMSSERSFQVKSLDNVHRCGRSYNLGSLVNSNWIAKIVSARRKPIITMHEEIRLTIMERFEKMAKRVEKWNGDICRIIKKKVERNKDQMRVNPLNAVKLWPTTNFAKPLPPKFRRMPDRPSISRRKDACEGGSRSRTNNFEHEEVGRTGRRMTCKNCWKVGITPRVV</sequence>
<protein>
    <submittedName>
        <fullName evidence="2">Uncharacterized protein</fullName>
    </submittedName>
</protein>
<comment type="caution">
    <text evidence="2">The sequence shown here is derived from an EMBL/GenBank/DDBJ whole genome shotgun (WGS) entry which is preliminary data.</text>
</comment>
<evidence type="ECO:0000256" key="1">
    <source>
        <dbReference type="SAM" id="MobiDB-lite"/>
    </source>
</evidence>
<dbReference type="Proteomes" id="UP001172457">
    <property type="component" value="Chromosome 4"/>
</dbReference>
<organism evidence="2 3">
    <name type="scientific">Centaurea solstitialis</name>
    <name type="common">yellow star-thistle</name>
    <dbReference type="NCBI Taxonomy" id="347529"/>
    <lineage>
        <taxon>Eukaryota</taxon>
        <taxon>Viridiplantae</taxon>
        <taxon>Streptophyta</taxon>
        <taxon>Embryophyta</taxon>
        <taxon>Tracheophyta</taxon>
        <taxon>Spermatophyta</taxon>
        <taxon>Magnoliopsida</taxon>
        <taxon>eudicotyledons</taxon>
        <taxon>Gunneridae</taxon>
        <taxon>Pentapetalae</taxon>
        <taxon>asterids</taxon>
        <taxon>campanulids</taxon>
        <taxon>Asterales</taxon>
        <taxon>Asteraceae</taxon>
        <taxon>Carduoideae</taxon>
        <taxon>Cardueae</taxon>
        <taxon>Centaureinae</taxon>
        <taxon>Centaurea</taxon>
    </lineage>
</organism>
<keyword evidence="3" id="KW-1185">Reference proteome</keyword>
<dbReference type="EMBL" id="JARYMX010000004">
    <property type="protein sequence ID" value="KAJ9552869.1"/>
    <property type="molecule type" value="Genomic_DNA"/>
</dbReference>
<name>A0AA38T1X5_9ASTR</name>
<feature type="compositionally biased region" description="Acidic residues" evidence="1">
    <location>
        <begin position="1"/>
        <end position="39"/>
    </location>
</feature>
<reference evidence="2" key="1">
    <citation type="submission" date="2023-03" db="EMBL/GenBank/DDBJ databases">
        <title>Chromosome-scale reference genome and RAD-based genetic map of yellow starthistle (Centaurea solstitialis) reveal putative structural variation and QTLs associated with invader traits.</title>
        <authorList>
            <person name="Reatini B."/>
            <person name="Cang F.A."/>
            <person name="Jiang Q."/>
            <person name="Mckibben M.T.W."/>
            <person name="Barker M.S."/>
            <person name="Rieseberg L.H."/>
            <person name="Dlugosch K.M."/>
        </authorList>
    </citation>
    <scope>NUCLEOTIDE SEQUENCE</scope>
    <source>
        <strain evidence="2">CAN-66</strain>
        <tissue evidence="2">Leaf</tissue>
    </source>
</reference>
<accession>A0AA38T1X5</accession>
<evidence type="ECO:0000313" key="3">
    <source>
        <dbReference type="Proteomes" id="UP001172457"/>
    </source>
</evidence>